<feature type="region of interest" description="Disordered" evidence="1">
    <location>
        <begin position="1"/>
        <end position="32"/>
    </location>
</feature>
<accession>A0AAV2E2S7</accession>
<evidence type="ECO:0000256" key="1">
    <source>
        <dbReference type="SAM" id="MobiDB-lite"/>
    </source>
</evidence>
<name>A0AAV2E2S7_9ROSI</name>
<dbReference type="Proteomes" id="UP001497516">
    <property type="component" value="Chromosome 4"/>
</dbReference>
<protein>
    <submittedName>
        <fullName evidence="2">Uncharacterized protein</fullName>
    </submittedName>
</protein>
<keyword evidence="3" id="KW-1185">Reference proteome</keyword>
<evidence type="ECO:0000313" key="3">
    <source>
        <dbReference type="Proteomes" id="UP001497516"/>
    </source>
</evidence>
<dbReference type="AlphaFoldDB" id="A0AAV2E2S7"/>
<gene>
    <name evidence="2" type="ORF">LTRI10_LOCUS21525</name>
</gene>
<organism evidence="2 3">
    <name type="scientific">Linum trigynum</name>
    <dbReference type="NCBI Taxonomy" id="586398"/>
    <lineage>
        <taxon>Eukaryota</taxon>
        <taxon>Viridiplantae</taxon>
        <taxon>Streptophyta</taxon>
        <taxon>Embryophyta</taxon>
        <taxon>Tracheophyta</taxon>
        <taxon>Spermatophyta</taxon>
        <taxon>Magnoliopsida</taxon>
        <taxon>eudicotyledons</taxon>
        <taxon>Gunneridae</taxon>
        <taxon>Pentapetalae</taxon>
        <taxon>rosids</taxon>
        <taxon>fabids</taxon>
        <taxon>Malpighiales</taxon>
        <taxon>Linaceae</taxon>
        <taxon>Linum</taxon>
    </lineage>
</organism>
<reference evidence="2 3" key="1">
    <citation type="submission" date="2024-04" db="EMBL/GenBank/DDBJ databases">
        <authorList>
            <person name="Fracassetti M."/>
        </authorList>
    </citation>
    <scope>NUCLEOTIDE SEQUENCE [LARGE SCALE GENOMIC DNA]</scope>
</reference>
<proteinExistence type="predicted"/>
<dbReference type="EMBL" id="OZ034817">
    <property type="protein sequence ID" value="CAL1380053.1"/>
    <property type="molecule type" value="Genomic_DNA"/>
</dbReference>
<sequence length="163" mass="17782">MEKKKRGGGTLYSAPKKPSPPGENIAEAKRVGGISRANPRSAVLGREMGRVWSNQAGRLKLERDWAEQKLVPDPILGPDMSTLIWCLLYKSELDSRGPMVEEGCGGLGHELASKMKVVGPQLGLVNAKQGLSCGPGQRKPTDLKEKEKMGFLKIKGLDFKWTV</sequence>
<evidence type="ECO:0000313" key="2">
    <source>
        <dbReference type="EMBL" id="CAL1380053.1"/>
    </source>
</evidence>